<dbReference type="InterPro" id="IPR001279">
    <property type="entry name" value="Metallo-B-lactamas"/>
</dbReference>
<proteinExistence type="predicted"/>
<dbReference type="EMBL" id="JANFQF010000026">
    <property type="protein sequence ID" value="MCQ4122182.1"/>
    <property type="molecule type" value="Genomic_DNA"/>
</dbReference>
<feature type="region of interest" description="Disordered" evidence="1">
    <location>
        <begin position="338"/>
        <end position="358"/>
    </location>
</feature>
<dbReference type="InterPro" id="IPR050662">
    <property type="entry name" value="Sec-metab_biosynth-thioest"/>
</dbReference>
<dbReference type="RefSeq" id="WP_255973504.1">
    <property type="nucleotide sequence ID" value="NZ_JANFQF010000026.1"/>
</dbReference>
<name>A0ABT1QIZ9_9NOCA</name>
<dbReference type="SUPFAM" id="SSF56281">
    <property type="entry name" value="Metallo-hydrolase/oxidoreductase"/>
    <property type="match status" value="1"/>
</dbReference>
<dbReference type="PANTHER" id="PTHR23131">
    <property type="entry name" value="ENDORIBONUCLEASE LACTB2"/>
    <property type="match status" value="1"/>
</dbReference>
<evidence type="ECO:0000259" key="2">
    <source>
        <dbReference type="SMART" id="SM00849"/>
    </source>
</evidence>
<dbReference type="PANTHER" id="PTHR23131:SF4">
    <property type="entry name" value="METALLO-BETA-LACTAMASE SUPERFAMILY POTEIN"/>
    <property type="match status" value="1"/>
</dbReference>
<evidence type="ECO:0000313" key="3">
    <source>
        <dbReference type="EMBL" id="MCQ4122182.1"/>
    </source>
</evidence>
<dbReference type="Proteomes" id="UP001524501">
    <property type="component" value="Unassembled WGS sequence"/>
</dbReference>
<gene>
    <name evidence="3" type="ORF">NOF53_23970</name>
</gene>
<dbReference type="Gene3D" id="3.60.15.10">
    <property type="entry name" value="Ribonuclease Z/Hydroxyacylglutathione hydrolase-like"/>
    <property type="match status" value="1"/>
</dbReference>
<keyword evidence="4" id="KW-1185">Reference proteome</keyword>
<protein>
    <submittedName>
        <fullName evidence="3">MBL fold metallo-hydrolase</fullName>
    </submittedName>
</protein>
<dbReference type="InterPro" id="IPR036866">
    <property type="entry name" value="RibonucZ/Hydroxyglut_hydro"/>
</dbReference>
<dbReference type="Gene3D" id="1.10.10.10">
    <property type="entry name" value="Winged helix-like DNA-binding domain superfamily/Winged helix DNA-binding domain"/>
    <property type="match status" value="1"/>
</dbReference>
<evidence type="ECO:0000313" key="4">
    <source>
        <dbReference type="Proteomes" id="UP001524501"/>
    </source>
</evidence>
<feature type="domain" description="Metallo-beta-lactamase" evidence="2">
    <location>
        <begin position="44"/>
        <end position="255"/>
    </location>
</feature>
<dbReference type="SMART" id="SM00849">
    <property type="entry name" value="Lactamase_B"/>
    <property type="match status" value="1"/>
</dbReference>
<evidence type="ECO:0000256" key="1">
    <source>
        <dbReference type="SAM" id="MobiDB-lite"/>
    </source>
</evidence>
<accession>A0ABT1QIZ9</accession>
<dbReference type="InterPro" id="IPR036388">
    <property type="entry name" value="WH-like_DNA-bd_sf"/>
</dbReference>
<dbReference type="Pfam" id="PF00753">
    <property type="entry name" value="Lactamase_B"/>
    <property type="match status" value="1"/>
</dbReference>
<sequence length="358" mass="39450">MIVTEDVGNVQREAWARGVLPPVETVRPGLWSIPVPMPRNPLRYVLIYALALPDGLALIDVGWDSEESWLALCRGIAETGHRVTDVRYAAVTHLHPDHFGLAPRLRDISGATLAMHAADAALLGHRTAGDDTADERTWEIQLDRLGAPAGVRAAARVDLVRFGPGETVDVVLDDGSPLNLPGWDLRAVWTPGHTPGHLTFVDETHGVLFSGDHMLPRISPNISTVPGELDNPLHRYLLSLHATTTMPDGLVLPAHEYRFRGIADRAQQLMSHHEERFAEIVAALHARPESTAWEISAHIAWSRPFDSMSERLLRLAVRETHAHLLVLADRGHIRSLGGNPERWTLPIPTAPKPEKDTS</sequence>
<reference evidence="3 4" key="1">
    <citation type="submission" date="2022-07" db="EMBL/GenBank/DDBJ databases">
        <title>Degradation activity of malathion, p-nitrophenol and potential low-temperature adaptation strategy of Rhodococcus sp. FXJ9.536.</title>
        <authorList>
            <person name="Huang J."/>
            <person name="Huang Y."/>
        </authorList>
    </citation>
    <scope>NUCLEOTIDE SEQUENCE [LARGE SCALE GENOMIC DNA]</scope>
    <source>
        <strain evidence="3 4">FXJ9.536</strain>
    </source>
</reference>
<organism evidence="3 4">
    <name type="scientific">Rhodococcus tibetensis</name>
    <dbReference type="NCBI Taxonomy" id="2965064"/>
    <lineage>
        <taxon>Bacteria</taxon>
        <taxon>Bacillati</taxon>
        <taxon>Actinomycetota</taxon>
        <taxon>Actinomycetes</taxon>
        <taxon>Mycobacteriales</taxon>
        <taxon>Nocardiaceae</taxon>
        <taxon>Rhodococcus</taxon>
    </lineage>
</organism>
<comment type="caution">
    <text evidence="3">The sequence shown here is derived from an EMBL/GenBank/DDBJ whole genome shotgun (WGS) entry which is preliminary data.</text>
</comment>